<evidence type="ECO:0000313" key="2">
    <source>
        <dbReference type="EMBL" id="TYC84571.1"/>
    </source>
</evidence>
<dbReference type="SMART" id="SM00316">
    <property type="entry name" value="S1"/>
    <property type="match status" value="1"/>
</dbReference>
<dbReference type="InterPro" id="IPR041692">
    <property type="entry name" value="HHH_9"/>
</dbReference>
<gene>
    <name evidence="2" type="ORF">FXB42_12485</name>
</gene>
<proteinExistence type="predicted"/>
<dbReference type="EMBL" id="VSLA01000025">
    <property type="protein sequence ID" value="TYC84571.1"/>
    <property type="molecule type" value="Genomic_DNA"/>
</dbReference>
<dbReference type="InterPro" id="IPR037027">
    <property type="entry name" value="YqgF/RNaseH-like_dom_sf"/>
</dbReference>
<dbReference type="InterPro" id="IPR032639">
    <property type="entry name" value="Tex_YqgF"/>
</dbReference>
<dbReference type="SUPFAM" id="SSF47781">
    <property type="entry name" value="RuvA domain 2-like"/>
    <property type="match status" value="2"/>
</dbReference>
<dbReference type="FunFam" id="1.10.150.310:FF:000001">
    <property type="entry name" value="RNA-binding transcriptional accessory protein"/>
    <property type="match status" value="1"/>
</dbReference>
<dbReference type="SUPFAM" id="SSF158832">
    <property type="entry name" value="Tex N-terminal region-like"/>
    <property type="match status" value="1"/>
</dbReference>
<dbReference type="InterPro" id="IPR010994">
    <property type="entry name" value="RuvA_2-like"/>
</dbReference>
<dbReference type="GO" id="GO:0006412">
    <property type="term" value="P:translation"/>
    <property type="evidence" value="ECO:0007669"/>
    <property type="project" value="TreeGrafter"/>
</dbReference>
<evidence type="ECO:0000313" key="3">
    <source>
        <dbReference type="Proteomes" id="UP000322619"/>
    </source>
</evidence>
<reference evidence="2 3" key="1">
    <citation type="submission" date="2019-08" db="EMBL/GenBank/DDBJ databases">
        <title>Isolation and enrichment of carboxydotrophic bacteria from anaerobic sludge for the production of bio-based chemicals from syngas.</title>
        <authorList>
            <person name="Antares A.L."/>
            <person name="Moreira J."/>
            <person name="Diender M."/>
            <person name="Parshina S.N."/>
            <person name="Stams A.J.M."/>
            <person name="Alves M."/>
            <person name="Alves J.I."/>
            <person name="Sousa D.Z."/>
        </authorList>
    </citation>
    <scope>NUCLEOTIDE SEQUENCE [LARGE SCALE GENOMIC DNA]</scope>
    <source>
        <strain evidence="2 3">JM</strain>
    </source>
</reference>
<dbReference type="InterPro" id="IPR023319">
    <property type="entry name" value="Tex-like_HTH_dom_sf"/>
</dbReference>
<dbReference type="SUPFAM" id="SSF53098">
    <property type="entry name" value="Ribonuclease H-like"/>
    <property type="match status" value="1"/>
</dbReference>
<dbReference type="CDD" id="cd05685">
    <property type="entry name" value="S1_Tex"/>
    <property type="match status" value="1"/>
</dbReference>
<dbReference type="FunFam" id="3.30.420.140:FF:000001">
    <property type="entry name" value="RNA-binding transcriptional accessory protein"/>
    <property type="match status" value="1"/>
</dbReference>
<dbReference type="Gene3D" id="3.30.420.140">
    <property type="entry name" value="YqgF/RNase H-like domain"/>
    <property type="match status" value="1"/>
</dbReference>
<protein>
    <submittedName>
        <fullName evidence="2">RNA-binding transcriptional accessory protein</fullName>
    </submittedName>
</protein>
<dbReference type="FunFam" id="2.40.50.140:FF:000051">
    <property type="entry name" value="RNA-binding transcriptional accessory protein"/>
    <property type="match status" value="1"/>
</dbReference>
<dbReference type="InterPro" id="IPR003029">
    <property type="entry name" value="S1_domain"/>
</dbReference>
<dbReference type="InterPro" id="IPR023323">
    <property type="entry name" value="Tex-like_dom_sf"/>
</dbReference>
<comment type="caution">
    <text evidence="2">The sequence shown here is derived from an EMBL/GenBank/DDBJ whole genome shotgun (WGS) entry which is preliminary data.</text>
</comment>
<dbReference type="SUPFAM" id="SSF50249">
    <property type="entry name" value="Nucleic acid-binding proteins"/>
    <property type="match status" value="1"/>
</dbReference>
<dbReference type="InterPro" id="IPR012337">
    <property type="entry name" value="RNaseH-like_sf"/>
</dbReference>
<dbReference type="PANTHER" id="PTHR10724">
    <property type="entry name" value="30S RIBOSOMAL PROTEIN S1"/>
    <property type="match status" value="1"/>
</dbReference>
<dbReference type="Gene3D" id="2.40.50.140">
    <property type="entry name" value="Nucleic acid-binding proteins"/>
    <property type="match status" value="1"/>
</dbReference>
<evidence type="ECO:0000259" key="1">
    <source>
        <dbReference type="PROSITE" id="PS50126"/>
    </source>
</evidence>
<dbReference type="Pfam" id="PF09371">
    <property type="entry name" value="Tex_N"/>
    <property type="match status" value="1"/>
</dbReference>
<dbReference type="Proteomes" id="UP000322619">
    <property type="component" value="Unassembled WGS sequence"/>
</dbReference>
<dbReference type="InterPro" id="IPR044146">
    <property type="entry name" value="S1_Tex"/>
</dbReference>
<organism evidence="2 3">
    <name type="scientific">Acetobacterium wieringae</name>
    <dbReference type="NCBI Taxonomy" id="52694"/>
    <lineage>
        <taxon>Bacteria</taxon>
        <taxon>Bacillati</taxon>
        <taxon>Bacillota</taxon>
        <taxon>Clostridia</taxon>
        <taxon>Eubacteriales</taxon>
        <taxon>Eubacteriaceae</taxon>
        <taxon>Acetobacterium</taxon>
    </lineage>
</organism>
<name>A0A5D0WLG8_9FIRM</name>
<dbReference type="InterPro" id="IPR006641">
    <property type="entry name" value="YqgF/RNaseH-like_dom"/>
</dbReference>
<dbReference type="GO" id="GO:0003735">
    <property type="term" value="F:structural constituent of ribosome"/>
    <property type="evidence" value="ECO:0007669"/>
    <property type="project" value="TreeGrafter"/>
</dbReference>
<dbReference type="Pfam" id="PF16921">
    <property type="entry name" value="Tex_YqgF"/>
    <property type="match status" value="1"/>
</dbReference>
<dbReference type="Gene3D" id="1.10.150.310">
    <property type="entry name" value="Tex RuvX-like domain-like"/>
    <property type="match status" value="1"/>
</dbReference>
<dbReference type="SMART" id="SM00732">
    <property type="entry name" value="YqgFc"/>
    <property type="match status" value="1"/>
</dbReference>
<dbReference type="GO" id="GO:0005737">
    <property type="term" value="C:cytoplasm"/>
    <property type="evidence" value="ECO:0007669"/>
    <property type="project" value="UniProtKB-ARBA"/>
</dbReference>
<dbReference type="PANTHER" id="PTHR10724:SF10">
    <property type="entry name" value="S1 RNA-BINDING DOMAIN-CONTAINING PROTEIN 1"/>
    <property type="match status" value="1"/>
</dbReference>
<dbReference type="GO" id="GO:0003729">
    <property type="term" value="F:mRNA binding"/>
    <property type="evidence" value="ECO:0007669"/>
    <property type="project" value="UniProtKB-ARBA"/>
</dbReference>
<dbReference type="FunFam" id="1.10.10.650:FF:000001">
    <property type="entry name" value="S1 RNA-binding domain 1"/>
    <property type="match status" value="1"/>
</dbReference>
<dbReference type="Pfam" id="PF17674">
    <property type="entry name" value="HHH_9"/>
    <property type="match status" value="1"/>
</dbReference>
<accession>A0A5D0WLG8</accession>
<dbReference type="AlphaFoldDB" id="A0A5D0WLG8"/>
<dbReference type="PROSITE" id="PS50126">
    <property type="entry name" value="S1"/>
    <property type="match status" value="1"/>
</dbReference>
<sequence length="717" mass="80163">MEYFVEHIINQLAKEFSIRPQQVEDTINLIDGGNTIPFIARYRKEVTGNLSDALLRDLDVRLTYLRKLEKRKEEVTGSILEQGKLTPELKSAILKSQTLQEVEDLYLPYKQKKKTRASVAREKGLEPLALQILEQKLTEAELEDAALDYIDAEKEVHSAAEALQLAMDIIAEVISDTAAYRGVIRKCTFDKGQIKSTVVKGKEAENPELEMYFDHTEAIKTIKDHRILAINRGEKKKALSVKLLAPSDEIQAYLKKELVKAQPSSYLLNAIDDSYTRLIAPAIEREIRTALKERAEEGAIKMFALNLKKLLLQPPFKEKVTMGFDPAFRTGCKIAILDKVGKVLDYTTIYPTFGKGQAEKAEKELIDLIERYQVDIIAIGNGTASRESEQFVAETIKKTNVPVQYIVVNEAGASVYSASEIGTEEYPDINVSIRGAISIGGRLQDPLSELVKIDPKHIGVGQYQHDVNQKELERVLEATVEDAVNNVGVNVNRASVALLKYVAGVNKTIANNILDYRNSVGPIKNRKELMKVKGLGAKAYEQCAGFLRIDDGDNILDNTGVHPEAYKSVEKLLKLKGIKKEKLGTREQQDLFNDMNYSEMAAQLEIGIPTLYDIVKELKKPGRDPRENAPKPHLRSDVLSMSDLEVDMELTGTVRNVIDFGAFVDIGVHQDGLVHISQITDRYIKHPSEAVSLGDVVTVKVLAVDQKRKRISLTMII</sequence>
<dbReference type="InterPro" id="IPR018974">
    <property type="entry name" value="Tex-like_N"/>
</dbReference>
<feature type="domain" description="S1 motif" evidence="1">
    <location>
        <begin position="647"/>
        <end position="716"/>
    </location>
</feature>
<dbReference type="Gene3D" id="1.10.3500.10">
    <property type="entry name" value="Tex N-terminal region-like"/>
    <property type="match status" value="1"/>
</dbReference>
<dbReference type="InterPro" id="IPR055179">
    <property type="entry name" value="Tex-like_central_region"/>
</dbReference>
<dbReference type="InterPro" id="IPR012340">
    <property type="entry name" value="NA-bd_OB-fold"/>
</dbReference>
<dbReference type="InterPro" id="IPR050437">
    <property type="entry name" value="Ribos_protein_bS1-like"/>
</dbReference>
<dbReference type="Pfam" id="PF22706">
    <property type="entry name" value="Tex_central_region"/>
    <property type="match status" value="1"/>
</dbReference>
<dbReference type="GO" id="GO:0006139">
    <property type="term" value="P:nucleobase-containing compound metabolic process"/>
    <property type="evidence" value="ECO:0007669"/>
    <property type="project" value="InterPro"/>
</dbReference>
<dbReference type="Pfam" id="PF00575">
    <property type="entry name" value="S1"/>
    <property type="match status" value="1"/>
</dbReference>
<dbReference type="Pfam" id="PF12836">
    <property type="entry name" value="HHH_3"/>
    <property type="match status" value="1"/>
</dbReference>
<dbReference type="Gene3D" id="1.10.10.650">
    <property type="entry name" value="RuvA domain 2-like"/>
    <property type="match status" value="1"/>
</dbReference>